<name>A0A2M8LS13_9ACTN</name>
<dbReference type="RefSeq" id="WP_100204537.1">
    <property type="nucleotide sequence ID" value="NZ_PGGW01000068.1"/>
</dbReference>
<evidence type="ECO:0000313" key="3">
    <source>
        <dbReference type="Proteomes" id="UP000230407"/>
    </source>
</evidence>
<evidence type="ECO:0000256" key="1">
    <source>
        <dbReference type="SAM" id="MobiDB-lite"/>
    </source>
</evidence>
<organism evidence="2 3">
    <name type="scientific">Streptomyces carminius</name>
    <dbReference type="NCBI Taxonomy" id="2665496"/>
    <lineage>
        <taxon>Bacteria</taxon>
        <taxon>Bacillati</taxon>
        <taxon>Actinomycetota</taxon>
        <taxon>Actinomycetes</taxon>
        <taxon>Kitasatosporales</taxon>
        <taxon>Streptomycetaceae</taxon>
        <taxon>Streptomyces</taxon>
    </lineage>
</organism>
<dbReference type="AlphaFoldDB" id="A0A2M8LS13"/>
<dbReference type="SUPFAM" id="SSF159888">
    <property type="entry name" value="YdhG-like"/>
    <property type="match status" value="1"/>
</dbReference>
<gene>
    <name evidence="2" type="ORF">CUT44_26735</name>
</gene>
<dbReference type="EMBL" id="PGGW01000068">
    <property type="protein sequence ID" value="PJE94756.1"/>
    <property type="molecule type" value="Genomic_DNA"/>
</dbReference>
<dbReference type="Gene3D" id="3.90.1150.200">
    <property type="match status" value="1"/>
</dbReference>
<reference evidence="2 3" key="1">
    <citation type="submission" date="2017-11" db="EMBL/GenBank/DDBJ databases">
        <title>Streptomyces carmine sp. nov., a novel actinomycete isolated from Sophora alopecuroides in Xinjiang, China.</title>
        <authorList>
            <person name="Wang Y."/>
            <person name="Luo X."/>
            <person name="Wan C."/>
            <person name="Zhang L."/>
        </authorList>
    </citation>
    <scope>NUCLEOTIDE SEQUENCE [LARGE SCALE GENOMIC DNA]</scope>
    <source>
        <strain evidence="2 3">TRM SA0054</strain>
    </source>
</reference>
<dbReference type="Proteomes" id="UP000230407">
    <property type="component" value="Unassembled WGS sequence"/>
</dbReference>
<sequence>MGAETKAGGKSEDTSPAEGLSEQERAAVRERASELRTKARRGRGAEKAAADERDVLTKIANMPEPDRALAERVHAIVTTAAPELSPKLWYGQPAYARKGKVVCFFRSGQADGEPYSTFGFTPRADLDNGSGLWPTSYALTEMSEEAEETLTALVEQAVR</sequence>
<comment type="caution">
    <text evidence="2">The sequence shown here is derived from an EMBL/GenBank/DDBJ whole genome shotgun (WGS) entry which is preliminary data.</text>
</comment>
<evidence type="ECO:0008006" key="4">
    <source>
        <dbReference type="Google" id="ProtNLM"/>
    </source>
</evidence>
<protein>
    <recommendedName>
        <fullName evidence="4">YdhG-like domain-containing protein</fullName>
    </recommendedName>
</protein>
<evidence type="ECO:0000313" key="2">
    <source>
        <dbReference type="EMBL" id="PJE94756.1"/>
    </source>
</evidence>
<feature type="compositionally biased region" description="Basic and acidic residues" evidence="1">
    <location>
        <begin position="22"/>
        <end position="52"/>
    </location>
</feature>
<accession>A0A2M8LS13</accession>
<feature type="region of interest" description="Disordered" evidence="1">
    <location>
        <begin position="1"/>
        <end position="52"/>
    </location>
</feature>
<keyword evidence="3" id="KW-1185">Reference proteome</keyword>
<proteinExistence type="predicted"/>